<dbReference type="Pfam" id="PF14219">
    <property type="entry name" value="DUF4328"/>
    <property type="match status" value="1"/>
</dbReference>
<evidence type="ECO:0000313" key="2">
    <source>
        <dbReference type="EMBL" id="MFD2206558.1"/>
    </source>
</evidence>
<sequence length="115" mass="13270">MAVFFIPVTNIWKPYQIPAEIWKVSKFGSNHKRTDTSPLTLKLWRVFWGVDSVFFQVSYNITDRAVETNELINADRIFFSSNIVSIIAILLTIKMVKEIDYLQANQGSHISEVFA</sequence>
<accession>A0ABW5BK78</accession>
<gene>
    <name evidence="2" type="ORF">ACFSKO_13070</name>
</gene>
<reference evidence="3" key="1">
    <citation type="journal article" date="2019" name="Int. J. Syst. Evol. Microbiol.">
        <title>The Global Catalogue of Microorganisms (GCM) 10K type strain sequencing project: providing services to taxonomists for standard genome sequencing and annotation.</title>
        <authorList>
            <consortium name="The Broad Institute Genomics Platform"/>
            <consortium name="The Broad Institute Genome Sequencing Center for Infectious Disease"/>
            <person name="Wu L."/>
            <person name="Ma J."/>
        </authorList>
    </citation>
    <scope>NUCLEOTIDE SEQUENCE [LARGE SCALE GENOMIC DNA]</scope>
    <source>
        <strain evidence="3">CGMCC 4.7192</strain>
    </source>
</reference>
<protein>
    <submittedName>
        <fullName evidence="2">DUF4328 domain-containing protein</fullName>
    </submittedName>
</protein>
<comment type="caution">
    <text evidence="2">The sequence shown here is derived from an EMBL/GenBank/DDBJ whole genome shotgun (WGS) entry which is preliminary data.</text>
</comment>
<dbReference type="RefSeq" id="WP_380252311.1">
    <property type="nucleotide sequence ID" value="NZ_JBHUII010000006.1"/>
</dbReference>
<dbReference type="InterPro" id="IPR025565">
    <property type="entry name" value="DUF4328"/>
</dbReference>
<evidence type="ECO:0000259" key="1">
    <source>
        <dbReference type="Pfam" id="PF14219"/>
    </source>
</evidence>
<dbReference type="Proteomes" id="UP001597294">
    <property type="component" value="Unassembled WGS sequence"/>
</dbReference>
<dbReference type="EMBL" id="JBHUII010000006">
    <property type="protein sequence ID" value="MFD2206558.1"/>
    <property type="molecule type" value="Genomic_DNA"/>
</dbReference>
<feature type="domain" description="DUF4328" evidence="1">
    <location>
        <begin position="2"/>
        <end position="100"/>
    </location>
</feature>
<proteinExistence type="predicted"/>
<evidence type="ECO:0000313" key="3">
    <source>
        <dbReference type="Proteomes" id="UP001597294"/>
    </source>
</evidence>
<keyword evidence="3" id="KW-1185">Reference proteome</keyword>
<name>A0ABW5BK78_9PROT</name>
<organism evidence="2 3">
    <name type="scientific">Kiloniella antarctica</name>
    <dbReference type="NCBI Taxonomy" id="1550907"/>
    <lineage>
        <taxon>Bacteria</taxon>
        <taxon>Pseudomonadati</taxon>
        <taxon>Pseudomonadota</taxon>
        <taxon>Alphaproteobacteria</taxon>
        <taxon>Rhodospirillales</taxon>
        <taxon>Kiloniellaceae</taxon>
        <taxon>Kiloniella</taxon>
    </lineage>
</organism>